<reference evidence="4" key="2">
    <citation type="journal article" date="2019" name="Int. J. Syst. Evol. Microbiol.">
        <title>The Global Catalogue of Microorganisms (GCM) 10K type strain sequencing project: providing services to taxonomists for standard genome sequencing and annotation.</title>
        <authorList>
            <consortium name="The Broad Institute Genomics Platform"/>
            <consortium name="The Broad Institute Genome Sequencing Center for Infectious Disease"/>
            <person name="Wu L."/>
            <person name="Ma J."/>
        </authorList>
    </citation>
    <scope>NUCLEOTIDE SEQUENCE [LARGE SCALE GENOMIC DNA]</scope>
    <source>
        <strain evidence="4">CGMCC 1.15287</strain>
    </source>
</reference>
<dbReference type="Proteomes" id="UP000532273">
    <property type="component" value="Unassembled WGS sequence"/>
</dbReference>
<evidence type="ECO:0000313" key="3">
    <source>
        <dbReference type="Proteomes" id="UP000532273"/>
    </source>
</evidence>
<protein>
    <submittedName>
        <fullName evidence="2">Uncharacterized protein</fullName>
    </submittedName>
</protein>
<reference evidence="1" key="1">
    <citation type="journal article" date="2014" name="Int. J. Syst. Evol. Microbiol.">
        <title>Complete genome of a new Firmicutes species belonging to the dominant human colonic microbiota ('Ruminococcus bicirculans') reveals two chromosomes and a selective capacity to utilize plant glucans.</title>
        <authorList>
            <consortium name="NISC Comparative Sequencing Program"/>
            <person name="Wegmann U."/>
            <person name="Louis P."/>
            <person name="Goesmann A."/>
            <person name="Henrissat B."/>
            <person name="Duncan S.H."/>
            <person name="Flint H.J."/>
        </authorList>
    </citation>
    <scope>NUCLEOTIDE SEQUENCE</scope>
    <source>
        <strain evidence="1">CGMCC 1.15287</strain>
    </source>
</reference>
<dbReference type="Proteomes" id="UP000642938">
    <property type="component" value="Unassembled WGS sequence"/>
</dbReference>
<reference evidence="1" key="4">
    <citation type="submission" date="2024-05" db="EMBL/GenBank/DDBJ databases">
        <authorList>
            <person name="Sun Q."/>
            <person name="Zhou Y."/>
        </authorList>
    </citation>
    <scope>NUCLEOTIDE SEQUENCE</scope>
    <source>
        <strain evidence="1">CGMCC 1.15287</strain>
    </source>
</reference>
<accession>A0A7W6P583</accession>
<reference evidence="2 3" key="3">
    <citation type="submission" date="2020-08" db="EMBL/GenBank/DDBJ databases">
        <title>Genomic Encyclopedia of Type Strains, Phase IV (KMG-IV): sequencing the most valuable type-strain genomes for metagenomic binning, comparative biology and taxonomic classification.</title>
        <authorList>
            <person name="Goeker M."/>
        </authorList>
    </citation>
    <scope>NUCLEOTIDE SEQUENCE [LARGE SCALE GENOMIC DNA]</scope>
    <source>
        <strain evidence="2 3">DSM 100774</strain>
    </source>
</reference>
<gene>
    <name evidence="1" type="ORF">GCM10007422_03390</name>
    <name evidence="2" type="ORF">GGQ60_002315</name>
</gene>
<evidence type="ECO:0000313" key="1">
    <source>
        <dbReference type="EMBL" id="GGG93482.1"/>
    </source>
</evidence>
<proteinExistence type="predicted"/>
<dbReference type="AlphaFoldDB" id="A0A7W6P583"/>
<keyword evidence="4" id="KW-1185">Reference proteome</keyword>
<dbReference type="EMBL" id="JACIEF010000002">
    <property type="protein sequence ID" value="MBB4108334.1"/>
    <property type="molecule type" value="Genomic_DNA"/>
</dbReference>
<dbReference type="RefSeq" id="WP_183763747.1">
    <property type="nucleotide sequence ID" value="NZ_BMHZ01000001.1"/>
</dbReference>
<evidence type="ECO:0000313" key="2">
    <source>
        <dbReference type="EMBL" id="MBB4108334.1"/>
    </source>
</evidence>
<organism evidence="2 3">
    <name type="scientific">Pedobacter zeae</name>
    <dbReference type="NCBI Taxonomy" id="1737356"/>
    <lineage>
        <taxon>Bacteria</taxon>
        <taxon>Pseudomonadati</taxon>
        <taxon>Bacteroidota</taxon>
        <taxon>Sphingobacteriia</taxon>
        <taxon>Sphingobacteriales</taxon>
        <taxon>Sphingobacteriaceae</taxon>
        <taxon>Pedobacter</taxon>
    </lineage>
</organism>
<comment type="caution">
    <text evidence="2">The sequence shown here is derived from an EMBL/GenBank/DDBJ whole genome shotgun (WGS) entry which is preliminary data.</text>
</comment>
<sequence>MLNITSDFTQDEISNWIKEDLNSIIYEMGEVMFKAGCKVVDLARAKTKNEGGFGNITWNLRGSIGCLLLIDHNIPDEFIYFPPVSKGEEGRQKGIDYAREIALLVDDGAPVLIIVAGEEYAGYVQDMEDYDVIDGSTKRFDSLLKQILS</sequence>
<dbReference type="EMBL" id="BMHZ01000001">
    <property type="protein sequence ID" value="GGG93482.1"/>
    <property type="molecule type" value="Genomic_DNA"/>
</dbReference>
<name>A0A7W6P583_9SPHI</name>
<evidence type="ECO:0000313" key="4">
    <source>
        <dbReference type="Proteomes" id="UP000642938"/>
    </source>
</evidence>